<keyword evidence="5" id="KW-1185">Reference proteome</keyword>
<reference evidence="4 5" key="1">
    <citation type="journal article" date="2021" name="Sci. Rep.">
        <title>The genome of the diatom Chaetoceros tenuissimus carries an ancient integrated fragment of an extant virus.</title>
        <authorList>
            <person name="Hongo Y."/>
            <person name="Kimura K."/>
            <person name="Takaki Y."/>
            <person name="Yoshida Y."/>
            <person name="Baba S."/>
            <person name="Kobayashi G."/>
            <person name="Nagasaki K."/>
            <person name="Hano T."/>
            <person name="Tomaru Y."/>
        </authorList>
    </citation>
    <scope>NUCLEOTIDE SEQUENCE [LARGE SCALE GENOMIC DNA]</scope>
    <source>
        <strain evidence="4 5">NIES-3715</strain>
    </source>
</reference>
<dbReference type="Proteomes" id="UP001054902">
    <property type="component" value="Unassembled WGS sequence"/>
</dbReference>
<keyword evidence="1" id="KW-0813">Transport</keyword>
<proteinExistence type="predicted"/>
<name>A0AAD3CWP3_9STRA</name>
<feature type="compositionally biased region" description="Low complexity" evidence="2">
    <location>
        <begin position="3165"/>
        <end position="3178"/>
    </location>
</feature>
<feature type="compositionally biased region" description="Low complexity" evidence="2">
    <location>
        <begin position="1839"/>
        <end position="1855"/>
    </location>
</feature>
<evidence type="ECO:0000313" key="5">
    <source>
        <dbReference type="Proteomes" id="UP001054902"/>
    </source>
</evidence>
<sequence>MAKSAILNVLEDTIGRYVLGLDAKSLNVAVWAGKIELNSLQVDVDAVNRELKRQALEAPNLALPFRIVSGSFDSLRVDVPWARITSKPVVLRAKGLTATIEPFDHLSGNFSTRSREDKPKRRGKKKKKGDSDFYSADELEDDLDNVKLADSKKVDERMQALDLAEETRQRINAIKRLGDDFDEDEDLMMQTNDADQTRNTSSAGFKARLVRRVIENLQLEIDDIHFQLKGQGCDIGASLERFSIFTTDEKGKKTFIDRATTSKNIKKSFLYKALELQGLAVYCNEAHSLVPGYLKQTYKPMDEDRLSKTYILSPLSFSARLRQSDCIQCIDFPKYLLSANLPNVSFRMTRMQLELLNRIAQDIYEKQHVARPLFPEYRPDDGPITRKNAKAWWKYAVRSIGRISRRNSWKEFYIAYRKRKVYVDLYKRLIYSEDCSWLKPLTISDRAALDQLEHDKSISTQGIMAWRNMAEAQAELEMKKYDDHIEAKRSAQNAARSATKKKSTLRSMLFGKKDAEDDSFDHDDSFDDDVDPPISLSAVEMRELDSLALENASAEVSLSSDSILCDVSFELGSFHVDLVTFASAPLMSLEMGTVMATFKANADGSLTSAFSLSSLNVYDRITANSLFPLVIRSLQSSNTNKSFETFENAIEIKFSKARNGDQSLEAKMVSYEIVACDVLITELKRFVTMGVEKELKNVVKSKPMLEFSVTGGADLFYDADSRMESTTIMPSDILQDIDELATTLGKTAPTPKKSIVRDKFSSAFAEAWKSKTEKESVWNVQLELHAPILVLPQNCTDPLSTTLVVDLGTFTMNYGKTLMPDVKDWFSRASTPSIEDMVIDQCNLEMEHFSLSLSKAGKKDWLDIRSTQVSKQLDSIIDPVTLNLSIGFEPKGLQRKCIFGTLEQISVAISHRQIMKTVDLFTSWQKVLEALNKQKSPSEGITILDEESEDEEEKAEELAAIQEKRMQTLKTSMLKTTVFDEMHVSVTLKEIKAKVINEMGEYIEAHLILAAASMTKLSDETSRLNLQMGHFWILDHLGGDFPREQRLVVHSHLPLSPSEYALRDFNVIDTFQGTQDNTVRLADIKITTYPYGQKNSMVDDPFGLQGKSVPTTIIDAKFSTLYIHWNPYAIRKILDFKDSLFALLDNVRSVSKKSTYKRTSIYSKISEVSDQSSLVLNAHMEAFEVYLNSAKDDMPLFGMNMSNASVNLHLAKGSGENMLVSAALGDFRLEALPTTDFINHDYLTILGLSPNHSSSLLQLQYGKGPLALKCCAIENFNCDENEMFVIVNLSPMRFVHLHAVVFTMIEYLTEGILGAMAEKVAETAVQAAREMAQAETSKNKVFNIHAQGFDLVLPQEPHSEDYFVLKASDLDVDFISLPSPGEGQAYVRLQDVTMSSSDGDALIENPISLNVECFLAPLDSPNEDAMATRINIGMTSVGLVMARHHYAQVMKTLDGNISEVDTFLRDENQMQRVVATEGDKTDVRLTHGGVEEVIVKKRMYMSFHFASLCFHMCGENASDFIASVTAVESEISMKLQPDTDETIVDATLKDLVIEDTRFVGVGREFRKLIHQVNEEGGLEEVFSVKYCKKKVTNDTKIEMSFGSPRIVFIPDLVSDVLAYFKTEEPSSPPTAIEIKPKQAALRNISSHGSLAEEVLDKKTLDFKLKTEDCSFVLIDMGLPIGLQQQKDKSSYVPVETLVIKGQTSISTKMVSEVSSGEILDLEAEVHGDEFEIFSAQGASLIDPIQILSPTKVTFFCATKSKDDHQLTELNFVTLADTNAIISMQQYALFQAISTSIKDNLPQSTDSDSMNKPLTAIETNEIENLAKALDLKEGDETNGVTRSVSRQSTTVSQTSTGGMKKRKDRVIKMKVTIPKTTVAVVNDLQGVDEALFKVTLSSFLNNTEVCLPEKKEDIIFHSHTYLLLDADYFNIFSNAWEPLLLKSWELESKVARGAKKNTKRKATTVDIESHPCEISFSEQFIISLKSASAMWTTFSGVNDKAHALIENMSQEEFVDERDLSRLKSAANCAARSLKTMTSKYAIVNHTGLSITYITEQRTVSIQDSEMHFFNFPLQDGEGSGGYRLYGQDVISQKNLAIIVDDHQIAFPHIDDELKKGKRVHFIDGERFVFTEVRKHGKALVLHIHSFVDIYNETCLNFTTSLRVNRDICNLGSISGDSSFEQHSQMYRNPKLSQTLGVNADILNYAYGSSSNNRVWFRLRPTQYNDLEGELELPPLAAFRKMGEKESSKIVEVICSPPQGQSGHSITLRLECRVTLIKNCPSVELYLRPRLLLKNELFVKALIATPMQGTLSKSYTVNDDQGTWIHSVKPFEVVEVFHAGASIACAFKCADNPIGGNKTGWNKLGWIDIPLSLNSQLKGNINSSFPFLTANGKPNAQLTGGCDFYLAEAFTDSNNDTTHHEARCVTLSVNNLGVDHTGDILFESWGINKQVSGSSQNFMYSSFSSSLHKRRITILPEDDNYIRVVHLSMDGIDGFRRSKEFCIEEIAYCEGGIESTPILWEDETMSGYYAYRKLTLSRQTELHIIPEFVVFNGGEYKARVTVQRSHDSVIESNKMAIVKRASGMDGLVISVAFDEFNCASAAIQVDQVGLKVVLVRALDSGSPVGSLAIQTVFGAKDSRFVIKLGNLKHGNVINKKAKSLIHRDFLHYRIRWSALEITLLDSSKPVEGNAIQGNAMRHVLASEYRNSYESVSTFALERFTLDYQKLFKEQEKVDCARSQFSAIIHNIEVLDCTQGTQSTMLSSIGENHNFLDMRLRTRGSGDAGLAKIDLLEVKIAHCEKKANPVVIKTSEDFLWNLIDIASRTNNAISEISSVETFVTFDRVSKSFNVQAVKTTSDQEDDLDEDGTYRAPRSDMLFAVKKMYVWPSAFELTFKRNPQAARYEQVKNVQSAKIVVYFMKKLNFTIDRARMKFAGFSCNNVKGPPDRIIQSVKAFYLGQAKKKVFTLLTSTSIDEWRVLSGRDDGRDSFVEGDLLRTAGNLTGRSAGFLVKKVGQGIGQGLAIGTSELGQGIQSATEAVGVGVVGKGVNSLVSGIGEGVGSTVEGVGSGGNKIIKGAGKGVGQIVGGVGGGLQQVALGIGKGVATGDGNAILTGIGDGVTSIGTGVVKGTESVITGAAEGVFSVGKGLFKGVTKIGKGVGNAVQGKQPSPKNSNSSKSSPAPRRRRQM</sequence>
<protein>
    <recommendedName>
        <fullName evidence="3">Chorein N-terminal domain-containing protein</fullName>
    </recommendedName>
</protein>
<dbReference type="Pfam" id="PF12624">
    <property type="entry name" value="VPS13_N"/>
    <property type="match status" value="1"/>
</dbReference>
<evidence type="ECO:0000259" key="3">
    <source>
        <dbReference type="Pfam" id="PF12624"/>
    </source>
</evidence>
<evidence type="ECO:0000256" key="2">
    <source>
        <dbReference type="SAM" id="MobiDB-lite"/>
    </source>
</evidence>
<dbReference type="InterPro" id="IPR026854">
    <property type="entry name" value="VPS13_N"/>
</dbReference>
<evidence type="ECO:0000256" key="1">
    <source>
        <dbReference type="ARBA" id="ARBA00022448"/>
    </source>
</evidence>
<feature type="region of interest" description="Disordered" evidence="2">
    <location>
        <begin position="3156"/>
        <end position="3185"/>
    </location>
</feature>
<dbReference type="EMBL" id="BLLK01000047">
    <property type="protein sequence ID" value="GFH53422.1"/>
    <property type="molecule type" value="Genomic_DNA"/>
</dbReference>
<gene>
    <name evidence="4" type="ORF">CTEN210_09898</name>
</gene>
<organism evidence="4 5">
    <name type="scientific">Chaetoceros tenuissimus</name>
    <dbReference type="NCBI Taxonomy" id="426638"/>
    <lineage>
        <taxon>Eukaryota</taxon>
        <taxon>Sar</taxon>
        <taxon>Stramenopiles</taxon>
        <taxon>Ochrophyta</taxon>
        <taxon>Bacillariophyta</taxon>
        <taxon>Coscinodiscophyceae</taxon>
        <taxon>Chaetocerotophycidae</taxon>
        <taxon>Chaetocerotales</taxon>
        <taxon>Chaetocerotaceae</taxon>
        <taxon>Chaetoceros</taxon>
    </lineage>
</organism>
<comment type="caution">
    <text evidence="4">The sequence shown here is derived from an EMBL/GenBank/DDBJ whole genome shotgun (WGS) entry which is preliminary data.</text>
</comment>
<feature type="region of interest" description="Disordered" evidence="2">
    <location>
        <begin position="1835"/>
        <end position="1858"/>
    </location>
</feature>
<evidence type="ECO:0000313" key="4">
    <source>
        <dbReference type="EMBL" id="GFH53422.1"/>
    </source>
</evidence>
<feature type="domain" description="Chorein N-terminal" evidence="3">
    <location>
        <begin position="4"/>
        <end position="923"/>
    </location>
</feature>
<feature type="region of interest" description="Disordered" evidence="2">
    <location>
        <begin position="107"/>
        <end position="132"/>
    </location>
</feature>
<accession>A0AAD3CWP3</accession>